<feature type="compositionally biased region" description="Polar residues" evidence="1">
    <location>
        <begin position="46"/>
        <end position="57"/>
    </location>
</feature>
<feature type="region of interest" description="Disordered" evidence="1">
    <location>
        <begin position="46"/>
        <end position="71"/>
    </location>
</feature>
<proteinExistence type="predicted"/>
<gene>
    <name evidence="2" type="ORF">K469DRAFT_686133</name>
</gene>
<protein>
    <submittedName>
        <fullName evidence="2">Uncharacterized protein</fullName>
    </submittedName>
</protein>
<evidence type="ECO:0000256" key="1">
    <source>
        <dbReference type="SAM" id="MobiDB-lite"/>
    </source>
</evidence>
<reference evidence="2" key="1">
    <citation type="journal article" date="2020" name="Stud. Mycol.">
        <title>101 Dothideomycetes genomes: a test case for predicting lifestyles and emergence of pathogens.</title>
        <authorList>
            <person name="Haridas S."/>
            <person name="Albert R."/>
            <person name="Binder M."/>
            <person name="Bloem J."/>
            <person name="Labutti K."/>
            <person name="Salamov A."/>
            <person name="Andreopoulos B."/>
            <person name="Baker S."/>
            <person name="Barry K."/>
            <person name="Bills G."/>
            <person name="Bluhm B."/>
            <person name="Cannon C."/>
            <person name="Castanera R."/>
            <person name="Culley D."/>
            <person name="Daum C."/>
            <person name="Ezra D."/>
            <person name="Gonzalez J."/>
            <person name="Henrissat B."/>
            <person name="Kuo A."/>
            <person name="Liang C."/>
            <person name="Lipzen A."/>
            <person name="Lutzoni F."/>
            <person name="Magnuson J."/>
            <person name="Mondo S."/>
            <person name="Nolan M."/>
            <person name="Ohm R."/>
            <person name="Pangilinan J."/>
            <person name="Park H.-J."/>
            <person name="Ramirez L."/>
            <person name="Alfaro M."/>
            <person name="Sun H."/>
            <person name="Tritt A."/>
            <person name="Yoshinaga Y."/>
            <person name="Zwiers L.-H."/>
            <person name="Turgeon B."/>
            <person name="Goodwin S."/>
            <person name="Spatafora J."/>
            <person name="Crous P."/>
            <person name="Grigoriev I."/>
        </authorList>
    </citation>
    <scope>NUCLEOTIDE SEQUENCE</scope>
    <source>
        <strain evidence="2">CBS 207.26</strain>
    </source>
</reference>
<evidence type="ECO:0000313" key="2">
    <source>
        <dbReference type="EMBL" id="KAF2186910.1"/>
    </source>
</evidence>
<dbReference type="AlphaFoldDB" id="A0A6A6E9T5"/>
<evidence type="ECO:0000313" key="3">
    <source>
        <dbReference type="Proteomes" id="UP000800200"/>
    </source>
</evidence>
<sequence length="204" mass="21950">MQKAAVQNLDSDPTNAASGLWNALDDTVKNQLLALADTAALSFPALSTSGKDSSNINPYEPSQEASDALGHRQDDEDLIVESRDVGRVGTADELFYERLQDAGLEDDSSSKSSDTSDSELEEVLWEYFPSAEPDIPTHADENANISGITKVEKGDEKKANSTDKFIDAINANPVELNEVNGPATGELVREEGGAKLYGLVYLLE</sequence>
<organism evidence="2 3">
    <name type="scientific">Zopfia rhizophila CBS 207.26</name>
    <dbReference type="NCBI Taxonomy" id="1314779"/>
    <lineage>
        <taxon>Eukaryota</taxon>
        <taxon>Fungi</taxon>
        <taxon>Dikarya</taxon>
        <taxon>Ascomycota</taxon>
        <taxon>Pezizomycotina</taxon>
        <taxon>Dothideomycetes</taxon>
        <taxon>Dothideomycetes incertae sedis</taxon>
        <taxon>Zopfiaceae</taxon>
        <taxon>Zopfia</taxon>
    </lineage>
</organism>
<dbReference type="EMBL" id="ML994628">
    <property type="protein sequence ID" value="KAF2186910.1"/>
    <property type="molecule type" value="Genomic_DNA"/>
</dbReference>
<dbReference type="Proteomes" id="UP000800200">
    <property type="component" value="Unassembled WGS sequence"/>
</dbReference>
<feature type="region of interest" description="Disordered" evidence="1">
    <location>
        <begin position="101"/>
        <end position="120"/>
    </location>
</feature>
<accession>A0A6A6E9T5</accession>
<keyword evidence="3" id="KW-1185">Reference proteome</keyword>
<name>A0A6A6E9T5_9PEZI</name>